<accession>A0A4P8IZV9</accession>
<gene>
    <name evidence="1" type="ORF">FAZ95_34920</name>
</gene>
<organism evidence="1 2">
    <name type="scientific">Trinickia violacea</name>
    <dbReference type="NCBI Taxonomy" id="2571746"/>
    <lineage>
        <taxon>Bacteria</taxon>
        <taxon>Pseudomonadati</taxon>
        <taxon>Pseudomonadota</taxon>
        <taxon>Betaproteobacteria</taxon>
        <taxon>Burkholderiales</taxon>
        <taxon>Burkholderiaceae</taxon>
        <taxon>Trinickia</taxon>
    </lineage>
</organism>
<evidence type="ECO:0000313" key="2">
    <source>
        <dbReference type="Proteomes" id="UP000298656"/>
    </source>
</evidence>
<dbReference type="OrthoDB" id="7851523at2"/>
<name>A0A4P8IZV9_9BURK</name>
<proteinExistence type="predicted"/>
<dbReference type="AlphaFoldDB" id="A0A4P8IZV9"/>
<sequence>MNDEAKAPGRRDLVAEYKLILAGVLDSRPSGTRQHLAQALGKHRSFVSQISNPAYATPIPADHLSTIFTVCHFSTAEKNAFLDLYRHAHPRRQLPTGTGHRTRTISVTLPDLDDEELNLKIDHLVADFVRTLAHMAHTLVLPQEQEETR</sequence>
<dbReference type="Proteomes" id="UP000298656">
    <property type="component" value="Chromosome 2"/>
</dbReference>
<dbReference type="KEGG" id="tvl:FAZ95_34920"/>
<keyword evidence="2" id="KW-1185">Reference proteome</keyword>
<dbReference type="EMBL" id="CP040078">
    <property type="protein sequence ID" value="QCP54171.1"/>
    <property type="molecule type" value="Genomic_DNA"/>
</dbReference>
<evidence type="ECO:0000313" key="1">
    <source>
        <dbReference type="EMBL" id="QCP54171.1"/>
    </source>
</evidence>
<dbReference type="RefSeq" id="WP_137336939.1">
    <property type="nucleotide sequence ID" value="NZ_CP040078.1"/>
</dbReference>
<reference evidence="1 2" key="1">
    <citation type="submission" date="2019-05" db="EMBL/GenBank/DDBJ databases">
        <title>Burkholderia sp. DHOD12, isolated from subtropical forest soil.</title>
        <authorList>
            <person name="Gao Z.-H."/>
            <person name="Qiu L.-H."/>
        </authorList>
    </citation>
    <scope>NUCLEOTIDE SEQUENCE [LARGE SCALE GENOMIC DNA]</scope>
    <source>
        <strain evidence="1 2">DHOD12</strain>
    </source>
</reference>
<protein>
    <submittedName>
        <fullName evidence="1">Uncharacterized protein</fullName>
    </submittedName>
</protein>